<dbReference type="Pfam" id="PF00144">
    <property type="entry name" value="Beta-lactamase"/>
    <property type="match status" value="1"/>
</dbReference>
<dbReference type="EMBL" id="JAWDJX010000005">
    <property type="protein sequence ID" value="KAK3056716.1"/>
    <property type="molecule type" value="Genomic_DNA"/>
</dbReference>
<proteinExistence type="predicted"/>
<dbReference type="SUPFAM" id="SSF56601">
    <property type="entry name" value="beta-lactamase/transpeptidase-like"/>
    <property type="match status" value="1"/>
</dbReference>
<comment type="caution">
    <text evidence="2">The sequence shown here is derived from an EMBL/GenBank/DDBJ whole genome shotgun (WGS) entry which is preliminary data.</text>
</comment>
<dbReference type="InterPro" id="IPR012338">
    <property type="entry name" value="Beta-lactam/transpept-like"/>
</dbReference>
<feature type="domain" description="Beta-lactamase-related" evidence="1">
    <location>
        <begin position="6"/>
        <end position="380"/>
    </location>
</feature>
<dbReference type="PANTHER" id="PTHR43283">
    <property type="entry name" value="BETA-LACTAMASE-RELATED"/>
    <property type="match status" value="1"/>
</dbReference>
<dbReference type="AlphaFoldDB" id="A0AAJ0GFU5"/>
<dbReference type="Gene3D" id="3.40.710.10">
    <property type="entry name" value="DD-peptidase/beta-lactamase superfamily"/>
    <property type="match status" value="1"/>
</dbReference>
<evidence type="ECO:0000313" key="3">
    <source>
        <dbReference type="Proteomes" id="UP001271007"/>
    </source>
</evidence>
<dbReference type="InterPro" id="IPR001466">
    <property type="entry name" value="Beta-lactam-related"/>
</dbReference>
<gene>
    <name evidence="2" type="ORF">LTR09_002509</name>
</gene>
<protein>
    <recommendedName>
        <fullName evidence="1">Beta-lactamase-related domain-containing protein</fullName>
    </recommendedName>
</protein>
<accession>A0AAJ0GFU5</accession>
<reference evidence="2" key="1">
    <citation type="submission" date="2023-04" db="EMBL/GenBank/DDBJ databases">
        <title>Black Yeasts Isolated from many extreme environments.</title>
        <authorList>
            <person name="Coleine C."/>
            <person name="Stajich J.E."/>
            <person name="Selbmann L."/>
        </authorList>
    </citation>
    <scope>NUCLEOTIDE SEQUENCE</scope>
    <source>
        <strain evidence="2">CCFEE 5312</strain>
    </source>
</reference>
<dbReference type="Proteomes" id="UP001271007">
    <property type="component" value="Unassembled WGS sequence"/>
</dbReference>
<sequence>MEAQLDPIFQGRVDSQALPGVAAVALNANGDVLFSKGYGNTISADKNSPTVAPSTPAMMWSCTKVVTCVAMLQLIEQGKAELTDPASKHYPPIKDLKLLKGFNDDGTPNLVQPEKEILLLHLFTHTSGMAYDFFNADLLRWRVHAGQEPVSYVTKSSMEEYTSPLVFEPGTRYEYGPGIDFLGLIIEKISGMRLDKYVDKYISQPLGLKSTGVGLNDEQLNNFMTVHAKDAEGKLTPTPLRMKEDPEVMPGGHFLYSTTEDYAQFLLVLLNNGTHPKSNVQILKAETAKDYLFTDMLPQVGCSAAGVGEVPSIIAAVSCEGTMLPRAKKGWSLGGLTNYEDVPNGRKKGSLAWAGLGNCYWWVDQEEGKLGFVVSSYLPFFERDALHLADALERAVYGKEMATEIGEKGSNFSGGDYKVET</sequence>
<dbReference type="InterPro" id="IPR050789">
    <property type="entry name" value="Diverse_Enzym_Activities"/>
</dbReference>
<evidence type="ECO:0000259" key="1">
    <source>
        <dbReference type="Pfam" id="PF00144"/>
    </source>
</evidence>
<evidence type="ECO:0000313" key="2">
    <source>
        <dbReference type="EMBL" id="KAK3056716.1"/>
    </source>
</evidence>
<organism evidence="2 3">
    <name type="scientific">Extremus antarcticus</name>
    <dbReference type="NCBI Taxonomy" id="702011"/>
    <lineage>
        <taxon>Eukaryota</taxon>
        <taxon>Fungi</taxon>
        <taxon>Dikarya</taxon>
        <taxon>Ascomycota</taxon>
        <taxon>Pezizomycotina</taxon>
        <taxon>Dothideomycetes</taxon>
        <taxon>Dothideomycetidae</taxon>
        <taxon>Mycosphaerellales</taxon>
        <taxon>Extremaceae</taxon>
        <taxon>Extremus</taxon>
    </lineage>
</organism>
<dbReference type="PANTHER" id="PTHR43283:SF3">
    <property type="entry name" value="BETA-LACTAMASE FAMILY PROTEIN (AFU_ORTHOLOGUE AFUA_5G07500)"/>
    <property type="match status" value="1"/>
</dbReference>
<keyword evidence="3" id="KW-1185">Reference proteome</keyword>
<name>A0AAJ0GFU5_9PEZI</name>